<dbReference type="InterPro" id="IPR036097">
    <property type="entry name" value="HisK_dim/P_sf"/>
</dbReference>
<dbReference type="Pfam" id="PF02743">
    <property type="entry name" value="dCache_1"/>
    <property type="match status" value="1"/>
</dbReference>
<feature type="region of interest" description="Disordered" evidence="17">
    <location>
        <begin position="873"/>
        <end position="908"/>
    </location>
</feature>
<dbReference type="Pfam" id="PF01627">
    <property type="entry name" value="Hpt"/>
    <property type="match status" value="1"/>
</dbReference>
<keyword evidence="16" id="KW-0175">Coiled coil</keyword>
<dbReference type="PRINTS" id="PR00344">
    <property type="entry name" value="BCTRLSENSOR"/>
</dbReference>
<dbReference type="PROSITE" id="PS50885">
    <property type="entry name" value="HAMP"/>
    <property type="match status" value="1"/>
</dbReference>
<dbReference type="Gene3D" id="1.20.120.160">
    <property type="entry name" value="HPT domain"/>
    <property type="match status" value="1"/>
</dbReference>
<dbReference type="CDD" id="cd17546">
    <property type="entry name" value="REC_hyHK_CKI1_RcsC-like"/>
    <property type="match status" value="1"/>
</dbReference>
<feature type="region of interest" description="Disordered" evidence="17">
    <location>
        <begin position="777"/>
        <end position="802"/>
    </location>
</feature>
<keyword evidence="11 18" id="KW-1133">Transmembrane helix</keyword>
<evidence type="ECO:0000256" key="3">
    <source>
        <dbReference type="ARBA" id="ARBA00012438"/>
    </source>
</evidence>
<evidence type="ECO:0000256" key="18">
    <source>
        <dbReference type="SAM" id="Phobius"/>
    </source>
</evidence>
<dbReference type="GO" id="GO:0000155">
    <property type="term" value="F:phosphorelay sensor kinase activity"/>
    <property type="evidence" value="ECO:0007669"/>
    <property type="project" value="InterPro"/>
</dbReference>
<evidence type="ECO:0000259" key="20">
    <source>
        <dbReference type="PROSITE" id="PS50110"/>
    </source>
</evidence>
<dbReference type="InterPro" id="IPR036890">
    <property type="entry name" value="HATPase_C_sf"/>
</dbReference>
<evidence type="ECO:0000256" key="11">
    <source>
        <dbReference type="ARBA" id="ARBA00022989"/>
    </source>
</evidence>
<keyword evidence="7 18" id="KW-0812">Transmembrane</keyword>
<keyword evidence="13 18" id="KW-0472">Membrane</keyword>
<dbReference type="AlphaFoldDB" id="A0AA86T5D3"/>
<evidence type="ECO:0000259" key="21">
    <source>
        <dbReference type="PROSITE" id="PS50885"/>
    </source>
</evidence>
<feature type="modified residue" description="4-aspartylphosphate" evidence="15">
    <location>
        <position position="855"/>
    </location>
</feature>
<feature type="coiled-coil region" evidence="16">
    <location>
        <begin position="368"/>
        <end position="395"/>
    </location>
</feature>
<sequence length="1119" mass="121916">MSVSSLFSRISIRAKLLTALLVLALVPLIVVGIIVYETSQDILKQNASEKLEELAAQTMGKIDRVLFASTQDLQAWASMEAMQDVAADDPRGRITLSLLRLWSQYGHYSSIYCVNAQGTIVSSSEVSLIGHVVSNEPWFRAAMQSATVTTTDLADDPLTKSISLRIMTPITRPNGGRKPIGYLVAHLPQSELQEITAQVKVQGESGERQGSVLLANVAGGVLAGPPSLLSRSETRSFPAATLSQLGYRLPESSRARDRGSFLADHDELLIGFAKSTGFRTFEGLGWTILVAQDREDAFGQVKTLRRVFLGLLVITTLLVLAVAYLLSRHISIPIQSLTHLADRIAAGDLSQTIGVMGTDEVGTLARSFNRMTEDLRRSRDELVRANEAMESARDRALEVSRLKSQFVANMSHEIRTPMNGVLGMTELLLTTALTDRQRHFVDTIHRSATALLHTINDILDFSKIEAGKLELETVSFDVGETVEDVVELVAERAQRKGLELLCSIPRTVPSTLEGDPGRLRQILINLLGNAIKFTERGEVGLSVSVLEDHSSTVKLRVEITDTGIGISPEAQRQIFEPFCQADNSSTRKYGGTGLGLSIAKQLVELMQGEIGVESTEGRGTTFWFTSRFAKPETREPASAFDQSELPDLTGRRILVVDDNRSNREILQDRIAEWNLSPSGASTGEEAFAVLKEAAQSGRPFHVALLDHPMPESDGVELARRIKADPELAGTGLILLASVTGLGDHQPVMETGVEAVLVKPVRRSLLIRALLNLLRRPGADGPDSRRTAGAPVSEAGTSPPSETFPLKVLVAEDNSVNQEVARLMLEDLGCSVEIVQNGVEALEAATRSRHDLIFMDCQMPDMDGFAATRAIRLREDSQRSMVNRQSSEKAGPTGPSSPMTHDRSPMTPPRVPIIALTAHAIQGDRERCLAAGMDDYLAKPFTRRQLAEVMRRWHRPQITAAAGASESEAAVIQEPLTEAAPPASAAPASPAAEEPPVVQEEAAIDQKVWKDILALQRPGRPDVLVSMLSMFLTDSDQIVEQLRAAVQGNTADRLFSLAHGFKSRCGVLGAFKLAALSKDLEQCGRTKQLSEAAAIFSCFEREYQAVKSSFRIEIDRRRAA</sequence>
<evidence type="ECO:0000256" key="16">
    <source>
        <dbReference type="SAM" id="Coils"/>
    </source>
</evidence>
<dbReference type="Gene3D" id="1.10.287.130">
    <property type="match status" value="1"/>
</dbReference>
<feature type="domain" description="Response regulatory" evidence="20">
    <location>
        <begin position="652"/>
        <end position="773"/>
    </location>
</feature>
<gene>
    <name evidence="23" type="ORF">DNFV4_01095</name>
</gene>
<evidence type="ECO:0000256" key="9">
    <source>
        <dbReference type="ARBA" id="ARBA00022777"/>
    </source>
</evidence>
<dbReference type="InterPro" id="IPR001789">
    <property type="entry name" value="Sig_transdc_resp-reg_receiver"/>
</dbReference>
<evidence type="ECO:0000256" key="17">
    <source>
        <dbReference type="SAM" id="MobiDB-lite"/>
    </source>
</evidence>
<dbReference type="InterPro" id="IPR036641">
    <property type="entry name" value="HPT_dom_sf"/>
</dbReference>
<organism evidence="23 24">
    <name type="scientific">Nitrospira tepida</name>
    <dbReference type="NCBI Taxonomy" id="2973512"/>
    <lineage>
        <taxon>Bacteria</taxon>
        <taxon>Pseudomonadati</taxon>
        <taxon>Nitrospirota</taxon>
        <taxon>Nitrospiria</taxon>
        <taxon>Nitrospirales</taxon>
        <taxon>Nitrospiraceae</taxon>
        <taxon>Nitrospira</taxon>
    </lineage>
</organism>
<evidence type="ECO:0000256" key="6">
    <source>
        <dbReference type="ARBA" id="ARBA00022679"/>
    </source>
</evidence>
<feature type="domain" description="HAMP" evidence="21">
    <location>
        <begin position="328"/>
        <end position="380"/>
    </location>
</feature>
<dbReference type="Pfam" id="PF00672">
    <property type="entry name" value="HAMP"/>
    <property type="match status" value="1"/>
</dbReference>
<keyword evidence="9 23" id="KW-0418">Kinase</keyword>
<dbReference type="Gene3D" id="6.10.340.10">
    <property type="match status" value="1"/>
</dbReference>
<dbReference type="InterPro" id="IPR003660">
    <property type="entry name" value="HAMP_dom"/>
</dbReference>
<comment type="subcellular location">
    <subcellularLocation>
        <location evidence="2">Cell membrane</location>
        <topology evidence="2">Multi-pass membrane protein</topology>
    </subcellularLocation>
</comment>
<name>A0AA86T5D3_9BACT</name>
<keyword evidence="4" id="KW-1003">Cell membrane</keyword>
<evidence type="ECO:0000256" key="2">
    <source>
        <dbReference type="ARBA" id="ARBA00004651"/>
    </source>
</evidence>
<dbReference type="InterPro" id="IPR003661">
    <property type="entry name" value="HisK_dim/P_dom"/>
</dbReference>
<dbReference type="SUPFAM" id="SSF47384">
    <property type="entry name" value="Homodimeric domain of signal transducing histidine kinase"/>
    <property type="match status" value="1"/>
</dbReference>
<dbReference type="InterPro" id="IPR033479">
    <property type="entry name" value="dCache_1"/>
</dbReference>
<feature type="transmembrane region" description="Helical" evidence="18">
    <location>
        <begin position="307"/>
        <end position="326"/>
    </location>
</feature>
<dbReference type="InterPro" id="IPR029151">
    <property type="entry name" value="Sensor-like_sf"/>
</dbReference>
<dbReference type="SMART" id="SM00388">
    <property type="entry name" value="HisKA"/>
    <property type="match status" value="1"/>
</dbReference>
<dbReference type="Pfam" id="PF00512">
    <property type="entry name" value="HisKA"/>
    <property type="match status" value="1"/>
</dbReference>
<keyword evidence="6" id="KW-0808">Transferase</keyword>
<dbReference type="SUPFAM" id="SSF158472">
    <property type="entry name" value="HAMP domain-like"/>
    <property type="match status" value="1"/>
</dbReference>
<dbReference type="SUPFAM" id="SSF103190">
    <property type="entry name" value="Sensory domain-like"/>
    <property type="match status" value="1"/>
</dbReference>
<evidence type="ECO:0000256" key="13">
    <source>
        <dbReference type="ARBA" id="ARBA00023136"/>
    </source>
</evidence>
<dbReference type="CDD" id="cd18773">
    <property type="entry name" value="PDC1_HK_sensor"/>
    <property type="match status" value="1"/>
</dbReference>
<proteinExistence type="predicted"/>
<feature type="region of interest" description="Disordered" evidence="17">
    <location>
        <begin position="977"/>
        <end position="997"/>
    </location>
</feature>
<accession>A0AA86T5D3</accession>
<dbReference type="GO" id="GO:0005886">
    <property type="term" value="C:plasma membrane"/>
    <property type="evidence" value="ECO:0007669"/>
    <property type="project" value="UniProtKB-SubCell"/>
</dbReference>
<dbReference type="InterPro" id="IPR004358">
    <property type="entry name" value="Sig_transdc_His_kin-like_C"/>
</dbReference>
<dbReference type="FunFam" id="1.10.287.130:FF:000003">
    <property type="entry name" value="Histidine kinase"/>
    <property type="match status" value="1"/>
</dbReference>
<feature type="modified residue" description="Phosphohistidine" evidence="14">
    <location>
        <position position="1058"/>
    </location>
</feature>
<keyword evidence="8" id="KW-0547">Nucleotide-binding</keyword>
<feature type="modified residue" description="4-aspartylphosphate" evidence="15">
    <location>
        <position position="706"/>
    </location>
</feature>
<feature type="domain" description="Response regulatory" evidence="20">
    <location>
        <begin position="806"/>
        <end position="953"/>
    </location>
</feature>
<protein>
    <recommendedName>
        <fullName evidence="3">histidine kinase</fullName>
        <ecNumber evidence="3">2.7.13.3</ecNumber>
    </recommendedName>
</protein>
<evidence type="ECO:0000256" key="5">
    <source>
        <dbReference type="ARBA" id="ARBA00022553"/>
    </source>
</evidence>
<evidence type="ECO:0000256" key="1">
    <source>
        <dbReference type="ARBA" id="ARBA00000085"/>
    </source>
</evidence>
<evidence type="ECO:0000313" key="24">
    <source>
        <dbReference type="Proteomes" id="UP001179121"/>
    </source>
</evidence>
<evidence type="ECO:0000256" key="14">
    <source>
        <dbReference type="PROSITE-ProRule" id="PRU00110"/>
    </source>
</evidence>
<dbReference type="EMBL" id="OX365700">
    <property type="protein sequence ID" value="CAI4030667.1"/>
    <property type="molecule type" value="Genomic_DNA"/>
</dbReference>
<feature type="domain" description="Histidine kinase" evidence="19">
    <location>
        <begin position="409"/>
        <end position="630"/>
    </location>
</feature>
<dbReference type="Gene3D" id="3.30.565.10">
    <property type="entry name" value="Histidine kinase-like ATPase, C-terminal domain"/>
    <property type="match status" value="1"/>
</dbReference>
<dbReference type="InterPro" id="IPR011006">
    <property type="entry name" value="CheY-like_superfamily"/>
</dbReference>
<evidence type="ECO:0000256" key="12">
    <source>
        <dbReference type="ARBA" id="ARBA00023012"/>
    </source>
</evidence>
<dbReference type="InterPro" id="IPR008207">
    <property type="entry name" value="Sig_transdc_His_kin_Hpt_dom"/>
</dbReference>
<evidence type="ECO:0000259" key="19">
    <source>
        <dbReference type="PROSITE" id="PS50109"/>
    </source>
</evidence>
<dbReference type="SUPFAM" id="SSF47226">
    <property type="entry name" value="Histidine-containing phosphotransfer domain, HPT domain"/>
    <property type="match status" value="1"/>
</dbReference>
<dbReference type="PANTHER" id="PTHR45339:SF1">
    <property type="entry name" value="HYBRID SIGNAL TRANSDUCTION HISTIDINE KINASE J"/>
    <property type="match status" value="1"/>
</dbReference>
<dbReference type="PROSITE" id="PS50110">
    <property type="entry name" value="RESPONSE_REGULATORY"/>
    <property type="match status" value="2"/>
</dbReference>
<dbReference type="Gene3D" id="3.30.450.20">
    <property type="entry name" value="PAS domain"/>
    <property type="match status" value="1"/>
</dbReference>
<keyword evidence="5 15" id="KW-0597">Phosphoprotein</keyword>
<dbReference type="Pfam" id="PF02518">
    <property type="entry name" value="HATPase_c"/>
    <property type="match status" value="1"/>
</dbReference>
<dbReference type="Pfam" id="PF00072">
    <property type="entry name" value="Response_reg"/>
    <property type="match status" value="2"/>
</dbReference>
<dbReference type="SMART" id="SM00387">
    <property type="entry name" value="HATPase_c"/>
    <property type="match status" value="1"/>
</dbReference>
<dbReference type="SUPFAM" id="SSF55874">
    <property type="entry name" value="ATPase domain of HSP90 chaperone/DNA topoisomerase II/histidine kinase"/>
    <property type="match status" value="1"/>
</dbReference>
<dbReference type="CDD" id="cd16922">
    <property type="entry name" value="HATPase_EvgS-ArcB-TorS-like"/>
    <property type="match status" value="1"/>
</dbReference>
<dbReference type="RefSeq" id="WP_289267644.1">
    <property type="nucleotide sequence ID" value="NZ_OX365700.1"/>
</dbReference>
<dbReference type="PROSITE" id="PS50109">
    <property type="entry name" value="HIS_KIN"/>
    <property type="match status" value="1"/>
</dbReference>
<dbReference type="FunFam" id="3.30.565.10:FF:000010">
    <property type="entry name" value="Sensor histidine kinase RcsC"/>
    <property type="match status" value="1"/>
</dbReference>
<keyword evidence="12" id="KW-0902">Two-component regulatory system</keyword>
<feature type="transmembrane region" description="Helical" evidence="18">
    <location>
        <begin position="16"/>
        <end position="36"/>
    </location>
</feature>
<dbReference type="GO" id="GO:0005524">
    <property type="term" value="F:ATP binding"/>
    <property type="evidence" value="ECO:0007669"/>
    <property type="project" value="UniProtKB-KW"/>
</dbReference>
<dbReference type="PROSITE" id="PS50894">
    <property type="entry name" value="HPT"/>
    <property type="match status" value="1"/>
</dbReference>
<dbReference type="SMART" id="SM00304">
    <property type="entry name" value="HAMP"/>
    <property type="match status" value="1"/>
</dbReference>
<evidence type="ECO:0000256" key="15">
    <source>
        <dbReference type="PROSITE-ProRule" id="PRU00169"/>
    </source>
</evidence>
<dbReference type="SUPFAM" id="SSF52172">
    <property type="entry name" value="CheY-like"/>
    <property type="match status" value="2"/>
</dbReference>
<dbReference type="CDD" id="cd00082">
    <property type="entry name" value="HisKA"/>
    <property type="match status" value="1"/>
</dbReference>
<evidence type="ECO:0000313" key="23">
    <source>
        <dbReference type="EMBL" id="CAI4030667.1"/>
    </source>
</evidence>
<reference evidence="23" key="1">
    <citation type="submission" date="2022-10" db="EMBL/GenBank/DDBJ databases">
        <authorList>
            <person name="Koch H."/>
        </authorList>
    </citation>
    <scope>NUCLEOTIDE SEQUENCE</scope>
    <source>
        <strain evidence="23">DNF</strain>
    </source>
</reference>
<keyword evidence="24" id="KW-1185">Reference proteome</keyword>
<evidence type="ECO:0000259" key="22">
    <source>
        <dbReference type="PROSITE" id="PS50894"/>
    </source>
</evidence>
<dbReference type="SMART" id="SM00448">
    <property type="entry name" value="REC"/>
    <property type="match status" value="2"/>
</dbReference>
<evidence type="ECO:0000256" key="10">
    <source>
        <dbReference type="ARBA" id="ARBA00022840"/>
    </source>
</evidence>
<dbReference type="Gene3D" id="3.40.50.2300">
    <property type="match status" value="2"/>
</dbReference>
<dbReference type="Proteomes" id="UP001179121">
    <property type="component" value="Chromosome"/>
</dbReference>
<dbReference type="KEGG" id="nti:DNFV4_01095"/>
<feature type="domain" description="HPt" evidence="22">
    <location>
        <begin position="1019"/>
        <end position="1119"/>
    </location>
</feature>
<keyword evidence="10" id="KW-0067">ATP-binding</keyword>
<dbReference type="EC" id="2.7.13.3" evidence="3"/>
<dbReference type="InterPro" id="IPR005467">
    <property type="entry name" value="His_kinase_dom"/>
</dbReference>
<dbReference type="InterPro" id="IPR003594">
    <property type="entry name" value="HATPase_dom"/>
</dbReference>
<dbReference type="CDD" id="cd06225">
    <property type="entry name" value="HAMP"/>
    <property type="match status" value="1"/>
</dbReference>
<evidence type="ECO:0000256" key="4">
    <source>
        <dbReference type="ARBA" id="ARBA00022475"/>
    </source>
</evidence>
<comment type="catalytic activity">
    <reaction evidence="1">
        <text>ATP + protein L-histidine = ADP + protein N-phospho-L-histidine.</text>
        <dbReference type="EC" id="2.7.13.3"/>
    </reaction>
</comment>
<evidence type="ECO:0000256" key="7">
    <source>
        <dbReference type="ARBA" id="ARBA00022692"/>
    </source>
</evidence>
<dbReference type="PANTHER" id="PTHR45339">
    <property type="entry name" value="HYBRID SIGNAL TRANSDUCTION HISTIDINE KINASE J"/>
    <property type="match status" value="1"/>
</dbReference>
<evidence type="ECO:0000256" key="8">
    <source>
        <dbReference type="ARBA" id="ARBA00022741"/>
    </source>
</evidence>